<feature type="repeat" description="WD" evidence="3">
    <location>
        <begin position="1229"/>
        <end position="1265"/>
    </location>
</feature>
<keyword evidence="1 3" id="KW-0853">WD repeat</keyword>
<dbReference type="PROSITE" id="PS50004">
    <property type="entry name" value="C2"/>
    <property type="match status" value="1"/>
</dbReference>
<dbReference type="SUPFAM" id="SSF49562">
    <property type="entry name" value="C2 domain (Calcium/lipid-binding domain, CaLB)"/>
    <property type="match status" value="1"/>
</dbReference>
<reference evidence="7" key="1">
    <citation type="submission" date="2013-12" db="EMBL/GenBank/DDBJ databases">
        <title>The Genome Sequence of Aphanomyces invadans NJM9701.</title>
        <authorList>
            <consortium name="The Broad Institute Genomics Platform"/>
            <person name="Russ C."/>
            <person name="Tyler B."/>
            <person name="van West P."/>
            <person name="Dieguez-Uribeondo J."/>
            <person name="Young S.K."/>
            <person name="Zeng Q."/>
            <person name="Gargeya S."/>
            <person name="Fitzgerald M."/>
            <person name="Abouelleil A."/>
            <person name="Alvarado L."/>
            <person name="Chapman S.B."/>
            <person name="Gainer-Dewar J."/>
            <person name="Goldberg J."/>
            <person name="Griggs A."/>
            <person name="Gujja S."/>
            <person name="Hansen M."/>
            <person name="Howarth C."/>
            <person name="Imamovic A."/>
            <person name="Ireland A."/>
            <person name="Larimer J."/>
            <person name="McCowan C."/>
            <person name="Murphy C."/>
            <person name="Pearson M."/>
            <person name="Poon T.W."/>
            <person name="Priest M."/>
            <person name="Roberts A."/>
            <person name="Saif S."/>
            <person name="Shea T."/>
            <person name="Sykes S."/>
            <person name="Wortman J."/>
            <person name="Nusbaum C."/>
            <person name="Birren B."/>
        </authorList>
    </citation>
    <scope>NUCLEOTIDE SEQUENCE [LARGE SCALE GENOMIC DNA]</scope>
    <source>
        <strain evidence="7">NJM9701</strain>
    </source>
</reference>
<dbReference type="OrthoDB" id="75250at2759"/>
<dbReference type="PROSITE" id="PS50211">
    <property type="entry name" value="DENN"/>
    <property type="match status" value="1"/>
</dbReference>
<dbReference type="EMBL" id="KI913970">
    <property type="protein sequence ID" value="ETV98209.1"/>
    <property type="molecule type" value="Genomic_DNA"/>
</dbReference>
<feature type="repeat" description="WD" evidence="3">
    <location>
        <begin position="1274"/>
        <end position="1315"/>
    </location>
</feature>
<keyword evidence="2" id="KW-0677">Repeat</keyword>
<dbReference type="SMART" id="SM00801">
    <property type="entry name" value="dDENN"/>
    <property type="match status" value="1"/>
</dbReference>
<dbReference type="VEuPathDB" id="FungiDB:H310_08932"/>
<dbReference type="PROSITE" id="PS00678">
    <property type="entry name" value="WD_REPEATS_1"/>
    <property type="match status" value="5"/>
</dbReference>
<dbReference type="SMART" id="SM00800">
    <property type="entry name" value="uDENN"/>
    <property type="match status" value="1"/>
</dbReference>
<dbReference type="InterPro" id="IPR005113">
    <property type="entry name" value="uDENN_dom"/>
</dbReference>
<feature type="repeat" description="WD" evidence="3">
    <location>
        <begin position="1316"/>
        <end position="1348"/>
    </location>
</feature>
<dbReference type="SMART" id="SM00239">
    <property type="entry name" value="C2"/>
    <property type="match status" value="1"/>
</dbReference>
<dbReference type="Gene3D" id="3.40.50.11500">
    <property type="match status" value="1"/>
</dbReference>
<dbReference type="PROSITE" id="PS50294">
    <property type="entry name" value="WD_REPEATS_REGION"/>
    <property type="match status" value="5"/>
</dbReference>
<dbReference type="InterPro" id="IPR035892">
    <property type="entry name" value="C2_domain_sf"/>
</dbReference>
<feature type="domain" description="UDENN" evidence="6">
    <location>
        <begin position="295"/>
        <end position="720"/>
    </location>
</feature>
<dbReference type="Pfam" id="PF00168">
    <property type="entry name" value="C2"/>
    <property type="match status" value="1"/>
</dbReference>
<dbReference type="InterPro" id="IPR001680">
    <property type="entry name" value="WD40_rpt"/>
</dbReference>
<dbReference type="InterPro" id="IPR005112">
    <property type="entry name" value="dDENN_dom"/>
</dbReference>
<dbReference type="Pfam" id="PF02141">
    <property type="entry name" value="DENN"/>
    <property type="match status" value="1"/>
</dbReference>
<dbReference type="SMART" id="SM00320">
    <property type="entry name" value="WD40"/>
    <property type="match status" value="7"/>
</dbReference>
<gene>
    <name evidence="7" type="ORF">H310_08932</name>
</gene>
<dbReference type="eggNOG" id="KOG0274">
    <property type="taxonomic scope" value="Eukaryota"/>
</dbReference>
<feature type="region of interest" description="Disordered" evidence="4">
    <location>
        <begin position="1"/>
        <end position="24"/>
    </location>
</feature>
<dbReference type="Pfam" id="PF03456">
    <property type="entry name" value="uDENN"/>
    <property type="match status" value="1"/>
</dbReference>
<dbReference type="GO" id="GO:1990234">
    <property type="term" value="C:transferase complex"/>
    <property type="evidence" value="ECO:0007669"/>
    <property type="project" value="UniProtKB-ARBA"/>
</dbReference>
<protein>
    <recommendedName>
        <fullName evidence="8">UDENN domain-containing protein</fullName>
    </recommendedName>
</protein>
<dbReference type="eggNOG" id="KOG2127">
    <property type="taxonomic scope" value="Eukaryota"/>
</dbReference>
<accession>A0A024TW42</accession>
<evidence type="ECO:0000256" key="4">
    <source>
        <dbReference type="SAM" id="MobiDB-lite"/>
    </source>
</evidence>
<dbReference type="InterPro" id="IPR015943">
    <property type="entry name" value="WD40/YVTN_repeat-like_dom_sf"/>
</dbReference>
<dbReference type="RefSeq" id="XP_008873084.1">
    <property type="nucleotide sequence ID" value="XM_008874862.1"/>
</dbReference>
<dbReference type="PANTHER" id="PTHR22847:SF637">
    <property type="entry name" value="WD REPEAT DOMAIN 5B"/>
    <property type="match status" value="1"/>
</dbReference>
<dbReference type="PANTHER" id="PTHR22847">
    <property type="entry name" value="WD40 REPEAT PROTEIN"/>
    <property type="match status" value="1"/>
</dbReference>
<evidence type="ECO:0000259" key="6">
    <source>
        <dbReference type="PROSITE" id="PS50211"/>
    </source>
</evidence>
<dbReference type="Pfam" id="PF00400">
    <property type="entry name" value="WD40"/>
    <property type="match status" value="6"/>
</dbReference>
<feature type="repeat" description="WD" evidence="3">
    <location>
        <begin position="1444"/>
        <end position="1479"/>
    </location>
</feature>
<evidence type="ECO:0000313" key="7">
    <source>
        <dbReference type="EMBL" id="ETV98209.1"/>
    </source>
</evidence>
<dbReference type="InterPro" id="IPR019775">
    <property type="entry name" value="WD40_repeat_CS"/>
</dbReference>
<dbReference type="Gene3D" id="3.30.450.200">
    <property type="match status" value="1"/>
</dbReference>
<dbReference type="PROSITE" id="PS50082">
    <property type="entry name" value="WD_REPEATS_2"/>
    <property type="match status" value="7"/>
</dbReference>
<sequence>MSKVRSIFMRSDNAGDPKTTSRVSPATELVVDGNTEAPRVISSPSLAKQPTLPTQPTSTYGRLTIRIIEGSDLPLAKLDPAHGTTSSTATSGWVRALRRSSLTGRKSTLDTKMTSTAAAMCVVVHLTGEPQHMYSTECILASQDSWNEEFMVDTVCSDEVLTLYGIDRMQNPPYFDLFVDMAHHPCCIGKVTIPLSRLPDNQEIEQWYSFTGNTTSQTFTRAAIRVCVKFTSMAIAPSSPMHHHQRHPSFIGHPSSDPATHVDEDIDDDSATDLCLPTALIDYVLLVGPSSVLPHSSKPSSSHDVRTPGQDNIILRRYPQDDRTEFPLPTKIEWFCFPGGYEVTTSASRPISKHFTFVLSGGADGLSKCYGSCILVFEPVQESAGSLQTRWHPICLCILSRVPMLEFMQDAAIALMWQYLDNAALAETYFYELAMVVPRPVRDILDVSITLARCTWRLSLPRHAHAAPFPEYAALPSLAKSHRDDDGARTEPTSILLPPLPYSMHVFFKCFPVAVAVKAVVLALCEYRIVVHSTQLSLLCPITETIKALMYPFRWPHPYVPMLPRILSEYVQAPLPYILGVHSAWLSSLFEAGKPEHLVLVDADRGTITLSTTTTDAGIPSLPLALTRDLHARLKRFMQEPWSPVIEHNIRLAFVTYLTTMLTGYRDCLFFVNSSFPVFNQRRFLATYVAADMIPFMTKFLVTQTFETFLETHSSSHMHAFHAIYTLVCKAQGSLWLKTRHVTDCGELYACPNKVLTVSMDQPTTAPGSLDAMARAIQLLPLTVHTSTSKDDMALPNPRVWTLEDVAATVGLDKTALENAVYRTTGGGHDGLSNTLHRQLSTEEEKVEQSMHKCLVGIFSSDDTLVDGVRQACEASFKAQYARELFVLILMQPHHRSQSSDTYIPRGSGSCLGDVGFRLLVHLASVMLEQCDIHEDFANARGLLQVSAQFYRVVEVANPKQQRFGGAREYLQQSLKSQPICRSLDMWHHAFSRDMEAAMKSDDADVVSDDLFFSHMGSLVYDMLNVDVPVGKVHTFVSAMCSTYSKGKELQDTLAQLVENLHRALVLSMEMSPGGSSLSSPRHPPGWAFATPNVGVVPTSVTAYDLDTVIRRKLSNVSDVSSSSDSAANILIAAPSPIACLAVHGEHVAAGCLNGSMHLYAHDTLTTLDGHLAPVTQVQFRGHALISTSYDATVRVWNLHAQNSTSLSPRRSKPFLRFLATDVDTCRVLRGHTAPIVALELGKQLAVDRVLLATGSWDKCIRIWDSVKETSVMHMVHSSAVTCLKFIATSSGLVSGDAGAGLDVWDVHTGRKKGHFTAHRCGIKELQIAGDRLVSASSDRSLKVWDVNFRSGQSCTHVLMGHSGPVTCVALGGPADPTICSGSADGVVKVWDLRATGKGARLELSGHGGRITTLQRDFTKVISSSEDGTLRVWNMHTGVCGQLLAGHMSGITGVGFQDPNLLSASWDGAVRVWDVNVDS</sequence>
<name>A0A024TW42_9STRA</name>
<feature type="domain" description="C2" evidence="5">
    <location>
        <begin position="44"/>
        <end position="208"/>
    </location>
</feature>
<dbReference type="InterPro" id="IPR000008">
    <property type="entry name" value="C2_dom"/>
</dbReference>
<dbReference type="PRINTS" id="PR00320">
    <property type="entry name" value="GPROTEINBRPT"/>
</dbReference>
<evidence type="ECO:0000256" key="2">
    <source>
        <dbReference type="ARBA" id="ARBA00022737"/>
    </source>
</evidence>
<evidence type="ECO:0000259" key="5">
    <source>
        <dbReference type="PROSITE" id="PS50004"/>
    </source>
</evidence>
<dbReference type="CDD" id="cd00200">
    <property type="entry name" value="WD40"/>
    <property type="match status" value="1"/>
</dbReference>
<feature type="repeat" description="WD" evidence="3">
    <location>
        <begin position="1359"/>
        <end position="1394"/>
    </location>
</feature>
<dbReference type="InterPro" id="IPR020472">
    <property type="entry name" value="WD40_PAC1"/>
</dbReference>
<evidence type="ECO:0000256" key="1">
    <source>
        <dbReference type="ARBA" id="ARBA00022574"/>
    </source>
</evidence>
<evidence type="ECO:0008006" key="8">
    <source>
        <dbReference type="Google" id="ProtNLM"/>
    </source>
</evidence>
<proteinExistence type="predicted"/>
<dbReference type="Gene3D" id="2.60.40.150">
    <property type="entry name" value="C2 domain"/>
    <property type="match status" value="1"/>
</dbReference>
<dbReference type="Gene3D" id="2.130.10.10">
    <property type="entry name" value="YVTN repeat-like/Quinoprotein amine dehydrogenase"/>
    <property type="match status" value="2"/>
</dbReference>
<dbReference type="InterPro" id="IPR043153">
    <property type="entry name" value="DENN_C"/>
</dbReference>
<feature type="repeat" description="WD" evidence="3">
    <location>
        <begin position="1404"/>
        <end position="1438"/>
    </location>
</feature>
<dbReference type="InterPro" id="IPR036322">
    <property type="entry name" value="WD40_repeat_dom_sf"/>
</dbReference>
<organism evidence="7">
    <name type="scientific">Aphanomyces invadans</name>
    <dbReference type="NCBI Taxonomy" id="157072"/>
    <lineage>
        <taxon>Eukaryota</taxon>
        <taxon>Sar</taxon>
        <taxon>Stramenopiles</taxon>
        <taxon>Oomycota</taxon>
        <taxon>Saprolegniomycetes</taxon>
        <taxon>Saprolegniales</taxon>
        <taxon>Verrucalvaceae</taxon>
        <taxon>Aphanomyces</taxon>
    </lineage>
</organism>
<feature type="repeat" description="WD" evidence="3">
    <location>
        <begin position="1168"/>
        <end position="1207"/>
    </location>
</feature>
<dbReference type="InterPro" id="IPR001194">
    <property type="entry name" value="cDENN_dom"/>
</dbReference>
<dbReference type="STRING" id="157072.A0A024TW42"/>
<dbReference type="SMART" id="SM00799">
    <property type="entry name" value="DENN"/>
    <property type="match status" value="1"/>
</dbReference>
<dbReference type="GeneID" id="20085982"/>
<evidence type="ECO:0000256" key="3">
    <source>
        <dbReference type="PROSITE-ProRule" id="PRU00221"/>
    </source>
</evidence>
<dbReference type="InterPro" id="IPR037516">
    <property type="entry name" value="Tripartite_DENN"/>
</dbReference>
<dbReference type="SUPFAM" id="SSF50978">
    <property type="entry name" value="WD40 repeat-like"/>
    <property type="match status" value="2"/>
</dbReference>